<sequence>MSEHIPAWKRIGLKVQEELHNDPLALTEHLESGKVTNKQAKQLNKRKRAAATETGKEDGSTEKKPPKRVKVAKSEKPPPPEKDQLVYLKAYTDDLSNWKFSKQKQNWILKHIRVIEDQYEQYLVNYLVGLQGGSRDRLVEELKKVMESWNTAQLEYKKKLLEPKDRVERAEEAQKEEEQKASKELDAITKSKKNKQPPAKKKTEEVESVDADYALRARKIVLAITEEQITLEGIDNAEEETKEEPTAAVVEEEEKEESKEEEEEEEKATESKEDDTIKSELETKKEKKSAKKEKKEKKEKKKSKKD</sequence>
<evidence type="ECO:0000259" key="2">
    <source>
        <dbReference type="Pfam" id="PF10180"/>
    </source>
</evidence>
<feature type="compositionally biased region" description="Basic residues" evidence="1">
    <location>
        <begin position="190"/>
        <end position="200"/>
    </location>
</feature>
<feature type="compositionally biased region" description="Basic and acidic residues" evidence="1">
    <location>
        <begin position="54"/>
        <end position="64"/>
    </location>
</feature>
<comment type="caution">
    <text evidence="3">The sequence shown here is derived from an EMBL/GenBank/DDBJ whole genome shotgun (WGS) entry which is preliminary data.</text>
</comment>
<dbReference type="Pfam" id="PF10180">
    <property type="entry name" value="WKF"/>
    <property type="match status" value="1"/>
</dbReference>
<feature type="domain" description="WKF" evidence="2">
    <location>
        <begin position="87"/>
        <end position="145"/>
    </location>
</feature>
<keyword evidence="4" id="KW-1185">Reference proteome</keyword>
<name>A0A9P8TPF8_WICPI</name>
<reference evidence="3" key="2">
    <citation type="submission" date="2021-01" db="EMBL/GenBank/DDBJ databases">
        <authorList>
            <person name="Schikora-Tamarit M.A."/>
        </authorList>
    </citation>
    <scope>NUCLEOTIDE SEQUENCE</scope>
    <source>
        <strain evidence="3">CBS2887</strain>
    </source>
</reference>
<feature type="region of interest" description="Disordered" evidence="1">
    <location>
        <begin position="167"/>
        <end position="208"/>
    </location>
</feature>
<organism evidence="3 4">
    <name type="scientific">Wickerhamomyces pijperi</name>
    <name type="common">Yeast</name>
    <name type="synonym">Pichia pijperi</name>
    <dbReference type="NCBI Taxonomy" id="599730"/>
    <lineage>
        <taxon>Eukaryota</taxon>
        <taxon>Fungi</taxon>
        <taxon>Dikarya</taxon>
        <taxon>Ascomycota</taxon>
        <taxon>Saccharomycotina</taxon>
        <taxon>Saccharomycetes</taxon>
        <taxon>Phaffomycetales</taxon>
        <taxon>Wickerhamomycetaceae</taxon>
        <taxon>Wickerhamomyces</taxon>
    </lineage>
</organism>
<evidence type="ECO:0000313" key="4">
    <source>
        <dbReference type="Proteomes" id="UP000774326"/>
    </source>
</evidence>
<evidence type="ECO:0000313" key="3">
    <source>
        <dbReference type="EMBL" id="KAH3686164.1"/>
    </source>
</evidence>
<reference evidence="3" key="1">
    <citation type="journal article" date="2021" name="Open Biol.">
        <title>Shared evolutionary footprints suggest mitochondrial oxidative damage underlies multiple complex I losses in fungi.</title>
        <authorList>
            <person name="Schikora-Tamarit M.A."/>
            <person name="Marcet-Houben M."/>
            <person name="Nosek J."/>
            <person name="Gabaldon T."/>
        </authorList>
    </citation>
    <scope>NUCLEOTIDE SEQUENCE</scope>
    <source>
        <strain evidence="3">CBS2887</strain>
    </source>
</reference>
<feature type="region of interest" description="Disordered" evidence="1">
    <location>
        <begin position="28"/>
        <end position="83"/>
    </location>
</feature>
<dbReference type="PANTHER" id="PTHR22306:SF2">
    <property type="entry name" value="CHROMOSOME 7 OPEN READING FRAME 50"/>
    <property type="match status" value="1"/>
</dbReference>
<dbReference type="EMBL" id="JAEUBG010001585">
    <property type="protein sequence ID" value="KAH3686164.1"/>
    <property type="molecule type" value="Genomic_DNA"/>
</dbReference>
<feature type="compositionally biased region" description="Acidic residues" evidence="1">
    <location>
        <begin position="250"/>
        <end position="267"/>
    </location>
</feature>
<accession>A0A9P8TPF8</accession>
<dbReference type="OrthoDB" id="10261563at2759"/>
<dbReference type="InterPro" id="IPR019327">
    <property type="entry name" value="WKF"/>
</dbReference>
<proteinExistence type="predicted"/>
<dbReference type="PANTHER" id="PTHR22306">
    <property type="entry name" value="CHROMOSOME 7 OPEN READING FRAME 50"/>
    <property type="match status" value="1"/>
</dbReference>
<feature type="region of interest" description="Disordered" evidence="1">
    <location>
        <begin position="226"/>
        <end position="306"/>
    </location>
</feature>
<protein>
    <recommendedName>
        <fullName evidence="2">WKF domain-containing protein</fullName>
    </recommendedName>
</protein>
<evidence type="ECO:0000256" key="1">
    <source>
        <dbReference type="SAM" id="MobiDB-lite"/>
    </source>
</evidence>
<feature type="compositionally biased region" description="Basic and acidic residues" evidence="1">
    <location>
        <begin position="167"/>
        <end position="189"/>
    </location>
</feature>
<feature type="compositionally biased region" description="Basic and acidic residues" evidence="1">
    <location>
        <begin position="72"/>
        <end position="83"/>
    </location>
</feature>
<dbReference type="AlphaFoldDB" id="A0A9P8TPF8"/>
<feature type="compositionally biased region" description="Basic residues" evidence="1">
    <location>
        <begin position="286"/>
        <end position="306"/>
    </location>
</feature>
<feature type="compositionally biased region" description="Basic and acidic residues" evidence="1">
    <location>
        <begin position="268"/>
        <end position="285"/>
    </location>
</feature>
<dbReference type="Proteomes" id="UP000774326">
    <property type="component" value="Unassembled WGS sequence"/>
</dbReference>
<gene>
    <name evidence="3" type="ORF">WICPIJ_002873</name>
</gene>